<dbReference type="GeneTree" id="ENSGT00940000160570"/>
<evidence type="ECO:0000313" key="6">
    <source>
        <dbReference type="Ensembl" id="ENSSMRP00000027675.1"/>
    </source>
</evidence>
<evidence type="ECO:0000313" key="7">
    <source>
        <dbReference type="Proteomes" id="UP000694421"/>
    </source>
</evidence>
<dbReference type="GO" id="GO:0032755">
    <property type="term" value="P:positive regulation of interleukin-6 production"/>
    <property type="evidence" value="ECO:0007669"/>
    <property type="project" value="Ensembl"/>
</dbReference>
<feature type="domain" description="CARD" evidence="5">
    <location>
        <begin position="25"/>
        <end position="117"/>
    </location>
</feature>
<reference evidence="6" key="1">
    <citation type="submission" date="2025-08" db="UniProtKB">
        <authorList>
            <consortium name="Ensembl"/>
        </authorList>
    </citation>
    <scope>IDENTIFICATION</scope>
</reference>
<protein>
    <submittedName>
        <fullName evidence="6">Caspase recruitment domain family member 9</fullName>
    </submittedName>
</protein>
<reference evidence="6" key="2">
    <citation type="submission" date="2025-09" db="UniProtKB">
        <authorList>
            <consortium name="Ensembl"/>
        </authorList>
    </citation>
    <scope>IDENTIFICATION</scope>
</reference>
<dbReference type="GO" id="GO:0070374">
    <property type="term" value="P:positive regulation of ERK1 and ERK2 cascade"/>
    <property type="evidence" value="ECO:0007669"/>
    <property type="project" value="Ensembl"/>
</dbReference>
<dbReference type="GO" id="GO:0050830">
    <property type="term" value="P:defense response to Gram-positive bacterium"/>
    <property type="evidence" value="ECO:0007669"/>
    <property type="project" value="Ensembl"/>
</dbReference>
<dbReference type="GO" id="GO:0046330">
    <property type="term" value="P:positive regulation of JNK cascade"/>
    <property type="evidence" value="ECO:0007669"/>
    <property type="project" value="Ensembl"/>
</dbReference>
<dbReference type="GO" id="GO:0032494">
    <property type="term" value="P:response to peptidoglycan"/>
    <property type="evidence" value="ECO:0007669"/>
    <property type="project" value="Ensembl"/>
</dbReference>
<dbReference type="GO" id="GO:0097190">
    <property type="term" value="P:apoptotic signaling pathway"/>
    <property type="evidence" value="ECO:0007669"/>
    <property type="project" value="Ensembl"/>
</dbReference>
<dbReference type="GO" id="GO:0032449">
    <property type="term" value="C:CBM complex"/>
    <property type="evidence" value="ECO:0007669"/>
    <property type="project" value="Ensembl"/>
</dbReference>
<dbReference type="OMA" id="HPNRLEE"/>
<dbReference type="GO" id="GO:0045089">
    <property type="term" value="P:positive regulation of innate immune response"/>
    <property type="evidence" value="ECO:0007669"/>
    <property type="project" value="Ensembl"/>
</dbReference>
<dbReference type="GO" id="GO:0016064">
    <property type="term" value="P:immunoglobulin mediated immune response"/>
    <property type="evidence" value="ECO:0007669"/>
    <property type="project" value="Ensembl"/>
</dbReference>
<dbReference type="GO" id="GO:0032874">
    <property type="term" value="P:positive regulation of stress-activated MAPK cascade"/>
    <property type="evidence" value="ECO:0007669"/>
    <property type="project" value="Ensembl"/>
</dbReference>
<dbReference type="SUPFAM" id="SSF47986">
    <property type="entry name" value="DEATH domain"/>
    <property type="match status" value="1"/>
</dbReference>
<dbReference type="GO" id="GO:0032760">
    <property type="term" value="P:positive regulation of tumor necrosis factor production"/>
    <property type="evidence" value="ECO:0007669"/>
    <property type="project" value="Ensembl"/>
</dbReference>
<evidence type="ECO:0000256" key="3">
    <source>
        <dbReference type="SAM" id="Coils"/>
    </source>
</evidence>
<dbReference type="PANTHER" id="PTHR14559">
    <property type="entry name" value="CASPASE RECRUITMENT DOMAIN FAMILY"/>
    <property type="match status" value="1"/>
</dbReference>
<feature type="region of interest" description="Disordered" evidence="4">
    <location>
        <begin position="1"/>
        <end position="25"/>
    </location>
</feature>
<keyword evidence="7" id="KW-1185">Reference proteome</keyword>
<dbReference type="GO" id="GO:0032663">
    <property type="term" value="P:regulation of interleukin-2 production"/>
    <property type="evidence" value="ECO:0007669"/>
    <property type="project" value="Ensembl"/>
</dbReference>
<dbReference type="FunFam" id="1.10.533.10:FF:000003">
    <property type="entry name" value="Caspase recruitment domain family, member 11"/>
    <property type="match status" value="1"/>
</dbReference>
<dbReference type="InterPro" id="IPR011029">
    <property type="entry name" value="DEATH-like_dom_sf"/>
</dbReference>
<dbReference type="InterPro" id="IPR042142">
    <property type="entry name" value="CARD_CARD9"/>
</dbReference>
<feature type="coiled-coil region" evidence="3">
    <location>
        <begin position="407"/>
        <end position="441"/>
    </location>
</feature>
<dbReference type="GO" id="GO:0042981">
    <property type="term" value="P:regulation of apoptotic process"/>
    <property type="evidence" value="ECO:0007669"/>
    <property type="project" value="InterPro"/>
</dbReference>
<dbReference type="GO" id="GO:0050700">
    <property type="term" value="F:CARD domain binding"/>
    <property type="evidence" value="ECO:0007669"/>
    <property type="project" value="Ensembl"/>
</dbReference>
<dbReference type="GO" id="GO:0035591">
    <property type="term" value="F:signaling adaptor activity"/>
    <property type="evidence" value="ECO:0007669"/>
    <property type="project" value="Ensembl"/>
</dbReference>
<name>A0A8D0E856_SALMN</name>
<dbReference type="GO" id="GO:0032495">
    <property type="term" value="P:response to muramyl dipeptide"/>
    <property type="evidence" value="ECO:0007669"/>
    <property type="project" value="Ensembl"/>
</dbReference>
<evidence type="ECO:0000256" key="1">
    <source>
        <dbReference type="ARBA" id="ARBA00022553"/>
    </source>
</evidence>
<dbReference type="GO" id="GO:0043123">
    <property type="term" value="P:positive regulation of canonical NF-kappaB signal transduction"/>
    <property type="evidence" value="ECO:0007669"/>
    <property type="project" value="Ensembl"/>
</dbReference>
<dbReference type="GO" id="GO:0051607">
    <property type="term" value="P:defense response to virus"/>
    <property type="evidence" value="ECO:0007669"/>
    <property type="project" value="Ensembl"/>
</dbReference>
<dbReference type="GO" id="GO:0032725">
    <property type="term" value="P:positive regulation of granulocyte macrophage colony-stimulating factor production"/>
    <property type="evidence" value="ECO:0007669"/>
    <property type="project" value="Ensembl"/>
</dbReference>
<evidence type="ECO:0000256" key="4">
    <source>
        <dbReference type="SAM" id="MobiDB-lite"/>
    </source>
</evidence>
<dbReference type="GO" id="GO:0051403">
    <property type="term" value="P:stress-activated MAPK cascade"/>
    <property type="evidence" value="ECO:0007669"/>
    <property type="project" value="Ensembl"/>
</dbReference>
<organism evidence="6 7">
    <name type="scientific">Salvator merianae</name>
    <name type="common">Argentine black and white tegu</name>
    <name type="synonym">Tupinambis merianae</name>
    <dbReference type="NCBI Taxonomy" id="96440"/>
    <lineage>
        <taxon>Eukaryota</taxon>
        <taxon>Metazoa</taxon>
        <taxon>Chordata</taxon>
        <taxon>Craniata</taxon>
        <taxon>Vertebrata</taxon>
        <taxon>Euteleostomi</taxon>
        <taxon>Lepidosauria</taxon>
        <taxon>Squamata</taxon>
        <taxon>Bifurcata</taxon>
        <taxon>Unidentata</taxon>
        <taxon>Episquamata</taxon>
        <taxon>Laterata</taxon>
        <taxon>Teiioidea</taxon>
        <taxon>Teiidae</taxon>
        <taxon>Salvator</taxon>
    </lineage>
</organism>
<dbReference type="GO" id="GO:0005737">
    <property type="term" value="C:cytoplasm"/>
    <property type="evidence" value="ECO:0007669"/>
    <property type="project" value="Ensembl"/>
</dbReference>
<dbReference type="Proteomes" id="UP000694421">
    <property type="component" value="Unplaced"/>
</dbReference>
<dbReference type="Ensembl" id="ENSSMRT00000032310.1">
    <property type="protein sequence ID" value="ENSSMRP00000027675.1"/>
    <property type="gene ID" value="ENSSMRG00000021336.1"/>
</dbReference>
<feature type="coiled-coil region" evidence="3">
    <location>
        <begin position="142"/>
        <end position="249"/>
    </location>
</feature>
<dbReference type="Gene3D" id="1.10.533.10">
    <property type="entry name" value="Death Domain, Fas"/>
    <property type="match status" value="1"/>
</dbReference>
<dbReference type="GO" id="GO:0042803">
    <property type="term" value="F:protein homodimerization activity"/>
    <property type="evidence" value="ECO:0007669"/>
    <property type="project" value="Ensembl"/>
</dbReference>
<dbReference type="GO" id="GO:0032722">
    <property type="term" value="P:positive regulation of chemokine production"/>
    <property type="evidence" value="ECO:0007669"/>
    <property type="project" value="Ensembl"/>
</dbReference>
<evidence type="ECO:0000256" key="2">
    <source>
        <dbReference type="ARBA" id="ARBA00023054"/>
    </source>
</evidence>
<dbReference type="AlphaFoldDB" id="A0A8D0E856"/>
<dbReference type="PANTHER" id="PTHR14559:SF3">
    <property type="entry name" value="CASPASE RECRUITMENT DOMAIN-CONTAINING PROTEIN 9"/>
    <property type="match status" value="1"/>
</dbReference>
<dbReference type="GO" id="GO:1900017">
    <property type="term" value="P:positive regulation of cytokine production involved in inflammatory response"/>
    <property type="evidence" value="ECO:0007669"/>
    <property type="project" value="Ensembl"/>
</dbReference>
<accession>A0A8D0E856</accession>
<sequence>MTDSPGTLRAASATSCPATSDPDDDDEACWNNLENFRVKLISVIDPTRITPYLRQCKVINHDDEEQILNDPSLVIRKRKTGVLLDILQRTGRKGFVALLESLELYYPLLYKKITGNEPTRVFSAIIDAAGESSLTELLMSEVSKLQGAIREEKRKVQELNSLLQARDTAIKEMRVRDNVLRKHQERGQKLKEEKDHLSKELKQCKDENYELAMSYARQSEEKNAALMKNRDLQLEIDCLKHSLMKAQDDCKIERKQTLKLRQAMAQRPSHEAVWEIQREKDLLLAKNRELESTLQVTKKNTCEKNGVSIQALEAERTQMLGEKQELVNAIYNGREALRRMEEIRDKLVEEKELLELKCTSLQNDAQIYQERSEAILRQMEEVAVERDQALLNQEGFHKQVCRGLRDKDAYRKQIRELAERCDELQLQLFQKEGQLLRAEAKLKQRRFDPSALVRSRFGRESGWTKLHRAFRVLGA</sequence>
<proteinExistence type="predicted"/>
<dbReference type="GO" id="GO:0009410">
    <property type="term" value="P:response to xenobiotic stimulus"/>
    <property type="evidence" value="ECO:0007669"/>
    <property type="project" value="Ensembl"/>
</dbReference>
<dbReference type="GO" id="GO:0051260">
    <property type="term" value="P:protein homooligomerization"/>
    <property type="evidence" value="ECO:0007669"/>
    <property type="project" value="Ensembl"/>
</dbReference>
<dbReference type="GO" id="GO:0043330">
    <property type="term" value="P:response to exogenous dsRNA"/>
    <property type="evidence" value="ECO:0007669"/>
    <property type="project" value="Ensembl"/>
</dbReference>
<dbReference type="PROSITE" id="PS50209">
    <property type="entry name" value="CARD"/>
    <property type="match status" value="1"/>
</dbReference>
<dbReference type="GO" id="GO:0048874">
    <property type="term" value="P:host-mediated modulation of intestinal microbiota composition"/>
    <property type="evidence" value="ECO:0007669"/>
    <property type="project" value="Ensembl"/>
</dbReference>
<keyword evidence="1" id="KW-0597">Phosphoprotein</keyword>
<keyword evidence="2 3" id="KW-0175">Coiled coil</keyword>
<dbReference type="GO" id="GO:0061760">
    <property type="term" value="P:antifungal innate immune response"/>
    <property type="evidence" value="ECO:0007669"/>
    <property type="project" value="Ensembl"/>
</dbReference>
<dbReference type="GO" id="GO:2000318">
    <property type="term" value="P:positive regulation of T-helper 17 type immune response"/>
    <property type="evidence" value="ECO:0007669"/>
    <property type="project" value="Ensembl"/>
</dbReference>
<dbReference type="GO" id="GO:0060907">
    <property type="term" value="P:positive regulation of macrophage cytokine production"/>
    <property type="evidence" value="ECO:0007669"/>
    <property type="project" value="Ensembl"/>
</dbReference>
<dbReference type="Pfam" id="PF00619">
    <property type="entry name" value="CARD"/>
    <property type="match status" value="1"/>
</dbReference>
<dbReference type="GO" id="GO:0032740">
    <property type="term" value="P:positive regulation of interleukin-17 production"/>
    <property type="evidence" value="ECO:0007669"/>
    <property type="project" value="Ensembl"/>
</dbReference>
<dbReference type="GO" id="GO:0002446">
    <property type="term" value="P:neutrophil mediated immunity"/>
    <property type="evidence" value="ECO:0007669"/>
    <property type="project" value="Ensembl"/>
</dbReference>
<dbReference type="InterPro" id="IPR001315">
    <property type="entry name" value="CARD"/>
</dbReference>
<feature type="coiled-coil region" evidence="3">
    <location>
        <begin position="280"/>
        <end position="371"/>
    </location>
</feature>
<dbReference type="CDD" id="cd08809">
    <property type="entry name" value="CARD_CARD9"/>
    <property type="match status" value="1"/>
</dbReference>
<dbReference type="GO" id="GO:0007254">
    <property type="term" value="P:JNK cascade"/>
    <property type="evidence" value="ECO:0007669"/>
    <property type="project" value="Ensembl"/>
</dbReference>
<evidence type="ECO:0000259" key="5">
    <source>
        <dbReference type="PROSITE" id="PS50209"/>
    </source>
</evidence>